<evidence type="ECO:0000256" key="1">
    <source>
        <dbReference type="SAM" id="MobiDB-lite"/>
    </source>
</evidence>
<feature type="region of interest" description="Disordered" evidence="1">
    <location>
        <begin position="18"/>
        <end position="45"/>
    </location>
</feature>
<accession>A0A7I5E7U3</accession>
<feature type="compositionally biased region" description="Polar residues" evidence="1">
    <location>
        <begin position="27"/>
        <end position="44"/>
    </location>
</feature>
<dbReference type="WBParaSite" id="HCON_00054890-00001">
    <property type="protein sequence ID" value="HCON_00054890-00001"/>
    <property type="gene ID" value="HCON_00054890"/>
</dbReference>
<evidence type="ECO:0000313" key="3">
    <source>
        <dbReference type="WBParaSite" id="HCON_00054890-00001"/>
    </source>
</evidence>
<dbReference type="Proteomes" id="UP000025227">
    <property type="component" value="Unplaced"/>
</dbReference>
<sequence>MRKNSSCAIHFLEFPASRDAQMRTGKRNGSQTMQLRSPTTSRNPAESRRLMAQLFNVACSALVAVNALNDDRTTHRPIVTSPSLSAFPFCFDFIVADMSSECGWTNQRPVYL</sequence>
<dbReference type="OrthoDB" id="5874582at2759"/>
<organism evidence="2 3">
    <name type="scientific">Haemonchus contortus</name>
    <name type="common">Barber pole worm</name>
    <dbReference type="NCBI Taxonomy" id="6289"/>
    <lineage>
        <taxon>Eukaryota</taxon>
        <taxon>Metazoa</taxon>
        <taxon>Ecdysozoa</taxon>
        <taxon>Nematoda</taxon>
        <taxon>Chromadorea</taxon>
        <taxon>Rhabditida</taxon>
        <taxon>Rhabditina</taxon>
        <taxon>Rhabditomorpha</taxon>
        <taxon>Strongyloidea</taxon>
        <taxon>Trichostrongylidae</taxon>
        <taxon>Haemonchus</taxon>
    </lineage>
</organism>
<evidence type="ECO:0000313" key="2">
    <source>
        <dbReference type="Proteomes" id="UP000025227"/>
    </source>
</evidence>
<keyword evidence="2" id="KW-1185">Reference proteome</keyword>
<name>A0A7I5E7U3_HAECO</name>
<reference evidence="3" key="1">
    <citation type="submission" date="2020-12" db="UniProtKB">
        <authorList>
            <consortium name="WormBaseParasite"/>
        </authorList>
    </citation>
    <scope>IDENTIFICATION</scope>
    <source>
        <strain evidence="3">MHco3</strain>
    </source>
</reference>
<dbReference type="AlphaFoldDB" id="A0A7I5E7U3"/>
<proteinExistence type="predicted"/>
<protein>
    <submittedName>
        <fullName evidence="3">Secreted protein</fullName>
    </submittedName>
</protein>